<dbReference type="InterPro" id="IPR036640">
    <property type="entry name" value="ABC1_TM_sf"/>
</dbReference>
<keyword evidence="13" id="KW-0378">Hydrolase</keyword>
<dbReference type="Gene3D" id="1.20.1560.10">
    <property type="entry name" value="ABC transporter type 1, transmembrane domain"/>
    <property type="match status" value="2"/>
</dbReference>
<dbReference type="CDD" id="cd03244">
    <property type="entry name" value="ABCC_MRP_domain2"/>
    <property type="match status" value="1"/>
</dbReference>
<keyword evidence="8 10" id="KW-0472">Membrane</keyword>
<keyword evidence="4" id="KW-0677">Repeat</keyword>
<keyword evidence="2" id="KW-0813">Transport</keyword>
<dbReference type="OrthoDB" id="6500128at2759"/>
<dbReference type="CDD" id="cd18596">
    <property type="entry name" value="ABC_6TM_VMR1_D1_like"/>
    <property type="match status" value="1"/>
</dbReference>
<name>A0A2J6PQM8_9HELO</name>
<dbReference type="InterPro" id="IPR003593">
    <property type="entry name" value="AAA+_ATPase"/>
</dbReference>
<dbReference type="InterPro" id="IPR011527">
    <property type="entry name" value="ABC1_TM_dom"/>
</dbReference>
<dbReference type="GO" id="GO:0005737">
    <property type="term" value="C:cytoplasm"/>
    <property type="evidence" value="ECO:0007669"/>
    <property type="project" value="UniProtKB-ARBA"/>
</dbReference>
<evidence type="ECO:0000313" key="14">
    <source>
        <dbReference type="Proteomes" id="UP000235672"/>
    </source>
</evidence>
<dbReference type="Pfam" id="PF00664">
    <property type="entry name" value="ABC_membrane"/>
    <property type="match status" value="2"/>
</dbReference>
<dbReference type="PROSITE" id="PS50893">
    <property type="entry name" value="ABC_TRANSPORTER_2"/>
    <property type="match status" value="2"/>
</dbReference>
<evidence type="ECO:0000256" key="5">
    <source>
        <dbReference type="ARBA" id="ARBA00022741"/>
    </source>
</evidence>
<organism evidence="13 14">
    <name type="scientific">Hyaloscypha hepaticicola</name>
    <dbReference type="NCBI Taxonomy" id="2082293"/>
    <lineage>
        <taxon>Eukaryota</taxon>
        <taxon>Fungi</taxon>
        <taxon>Dikarya</taxon>
        <taxon>Ascomycota</taxon>
        <taxon>Pezizomycotina</taxon>
        <taxon>Leotiomycetes</taxon>
        <taxon>Helotiales</taxon>
        <taxon>Hyaloscyphaceae</taxon>
        <taxon>Hyaloscypha</taxon>
    </lineage>
</organism>
<evidence type="ECO:0000256" key="6">
    <source>
        <dbReference type="ARBA" id="ARBA00022840"/>
    </source>
</evidence>
<evidence type="ECO:0000256" key="1">
    <source>
        <dbReference type="ARBA" id="ARBA00004141"/>
    </source>
</evidence>
<feature type="transmembrane region" description="Helical" evidence="10">
    <location>
        <begin position="439"/>
        <end position="458"/>
    </location>
</feature>
<dbReference type="InterPro" id="IPR027417">
    <property type="entry name" value="P-loop_NTPase"/>
</dbReference>
<dbReference type="SUPFAM" id="SSF90123">
    <property type="entry name" value="ABC transporter transmembrane region"/>
    <property type="match status" value="2"/>
</dbReference>
<dbReference type="CDD" id="cd18604">
    <property type="entry name" value="ABC_6TM_VMR1_D2_like"/>
    <property type="match status" value="1"/>
</dbReference>
<feature type="transmembrane region" description="Helical" evidence="10">
    <location>
        <begin position="900"/>
        <end position="925"/>
    </location>
</feature>
<evidence type="ECO:0000256" key="2">
    <source>
        <dbReference type="ARBA" id="ARBA00022448"/>
    </source>
</evidence>
<dbReference type="GO" id="GO:0140359">
    <property type="term" value="F:ABC-type transporter activity"/>
    <property type="evidence" value="ECO:0007669"/>
    <property type="project" value="InterPro"/>
</dbReference>
<dbReference type="InterPro" id="IPR017871">
    <property type="entry name" value="ABC_transporter-like_CS"/>
</dbReference>
<keyword evidence="3 10" id="KW-0812">Transmembrane</keyword>
<feature type="transmembrane region" description="Helical" evidence="10">
    <location>
        <begin position="124"/>
        <end position="142"/>
    </location>
</feature>
<feature type="compositionally biased region" description="Polar residues" evidence="9">
    <location>
        <begin position="371"/>
        <end position="384"/>
    </location>
</feature>
<feature type="transmembrane region" description="Helical" evidence="10">
    <location>
        <begin position="989"/>
        <end position="1017"/>
    </location>
</feature>
<keyword evidence="14" id="KW-1185">Reference proteome</keyword>
<dbReference type="PROSITE" id="PS50929">
    <property type="entry name" value="ABC_TM1F"/>
    <property type="match status" value="2"/>
</dbReference>
<dbReference type="GO" id="GO:0016020">
    <property type="term" value="C:membrane"/>
    <property type="evidence" value="ECO:0007669"/>
    <property type="project" value="UniProtKB-SubCell"/>
</dbReference>
<evidence type="ECO:0000259" key="12">
    <source>
        <dbReference type="PROSITE" id="PS50929"/>
    </source>
</evidence>
<dbReference type="Gene3D" id="3.40.50.300">
    <property type="entry name" value="P-loop containing nucleotide triphosphate hydrolases"/>
    <property type="match status" value="2"/>
</dbReference>
<evidence type="ECO:0000256" key="9">
    <source>
        <dbReference type="SAM" id="MobiDB-lite"/>
    </source>
</evidence>
<feature type="transmembrane region" description="Helical" evidence="10">
    <location>
        <begin position="863"/>
        <end position="888"/>
    </location>
</feature>
<comment type="subcellular location">
    <subcellularLocation>
        <location evidence="1">Membrane</location>
        <topology evidence="1">Multi-pass membrane protein</topology>
    </subcellularLocation>
</comment>
<dbReference type="SUPFAM" id="SSF52540">
    <property type="entry name" value="P-loop containing nucleoside triphosphate hydrolases"/>
    <property type="match status" value="2"/>
</dbReference>
<evidence type="ECO:0000256" key="3">
    <source>
        <dbReference type="ARBA" id="ARBA00022692"/>
    </source>
</evidence>
<feature type="transmembrane region" description="Helical" evidence="10">
    <location>
        <begin position="546"/>
        <end position="566"/>
    </location>
</feature>
<dbReference type="PANTHER" id="PTHR24223">
    <property type="entry name" value="ATP-BINDING CASSETTE SUB-FAMILY C"/>
    <property type="match status" value="1"/>
</dbReference>
<sequence length="1443" mass="159362">MISLLNFATRDEWQRNILGLCDLANNELIKLALLALSGLLLLKSLLPSEISHGPQSEGTLPRLSIPYEICSQIARATTFVAATVLASLHHSEWPTSLLFGYVFVLGVFALLFRATWRRKLLRHVNVLLILNFVLILISDYLPRALLHISSRTEPPRVVLMSALGFCVLISAFTPQEWAPPSISLDLIHRHRDDGPSPEETCSYFSYYVSYGWITNVILKGLRGKLTLGDLPSLPFYDEPLLWLPRIQDARARGHTTLWTLIILLRAELSKMILCAILTAICELIAPFAMYQLLDYLAHPELAVVQPVLWVCLLFIGPMSKSVTFHQYIFTTTRLIVRVKISMVQELFYKAMRRAENEAMLEEMTESLSANNGHGNTLQQASPQVPKTDPKRNLKAGQIANLISYDVDAIISARDIVLCCIRGPTVLTIAMTLLYRMLGWPSMAGLAVMLLCFPFPTFFARRMSSVHTRAMKATDTRISRIIEYLPAIRTIKYFAWDHAMSEKIDEARQTEQRILWRRSLYAVAITASGDFIPLLTLFVMFSCYTLGTGRSLTSATAFTSLSLVEILRSQFVWISRTTRYVAQAKASLSRIDHYFKTFIEMQHHPEGPPSFRDATLSRSYASEFKLRNITLHFIKQGMNVVTGPSGSGKTSLLLSLLGETILEAGEVTCPRDVAYASQSSWLQNDTIRNNILFNSAFEQIRYDRVVDACCLLPDLGQLPQGDLTLVGENGTVLSGGQRQRLALARVIYSKASVIFLDDVFSALDVTTAVYLFLGLENRLDGGVVKFAEAREGVVRIPISVARVLAATGTRQQEISRDTTPVLAGGKLPTDLPSRKGLFEDIVSHKRNPKALFYEYMVVFGGHKYALFALSTALASLIAFFAMTLWLSIWVGAYSDRDAIDVGFYLGTYAVILTSFNILTGLNTLVFQNGAWNAARKMHNRLVQAVLRVPLSWYDINSVGRITNRFSRDINSLDSLLADLSKEAINDFICLVLRVGAIGSILPIFAVPTAFICVIGFIVGDMYTRTAASVKRIAAESQSPVFAQFSETLAGLSIVRARSGMIDILGRQLGQKLRVYARAAEAQYNLNRWVSVRTDCAAAAVALGAGSIALIQSGSVSAGLVGFSLTNAVGLSGTIISLVRNMNELEIELTCFQRVREFVDLPVEEEHSDPFVMAPPASWPCSGTIEFRNVTARYTPDGPDILKNISFTLKSRERVAIVGRTGSGKSTLVLSLLRVTHIVSGNILYDGIDIRHIPLQRLRQGLTIIPQDTVLFSGDIGENLDPSSAADCHDLENALRACSGLTALSNPSSTIDGPSGRITPNISLSTKVTSGGQNFSHGQRQILSLARALVKQSKLILLDEATASMDYETDAGIQNVLREELKGSTLITIAHRLRTIIDYDRVIVMSGGEILEMGAPKELFEKQGVFADMVIQGGEAEELVTAFKS</sequence>
<accession>A0A2J6PQM8</accession>
<dbReference type="InterPro" id="IPR003439">
    <property type="entry name" value="ABC_transporter-like_ATP-bd"/>
</dbReference>
<evidence type="ECO:0000313" key="13">
    <source>
        <dbReference type="EMBL" id="PMD16216.1"/>
    </source>
</evidence>
<dbReference type="SMART" id="SM00382">
    <property type="entry name" value="AAA"/>
    <property type="match status" value="2"/>
</dbReference>
<keyword evidence="6" id="KW-0067">ATP-binding</keyword>
<reference evidence="13 14" key="1">
    <citation type="submission" date="2016-05" db="EMBL/GenBank/DDBJ databases">
        <title>A degradative enzymes factory behind the ericoid mycorrhizal symbiosis.</title>
        <authorList>
            <consortium name="DOE Joint Genome Institute"/>
            <person name="Martino E."/>
            <person name="Morin E."/>
            <person name="Grelet G."/>
            <person name="Kuo A."/>
            <person name="Kohler A."/>
            <person name="Daghino S."/>
            <person name="Barry K."/>
            <person name="Choi C."/>
            <person name="Cichocki N."/>
            <person name="Clum A."/>
            <person name="Copeland A."/>
            <person name="Hainaut M."/>
            <person name="Haridas S."/>
            <person name="Labutti K."/>
            <person name="Lindquist E."/>
            <person name="Lipzen A."/>
            <person name="Khouja H.-R."/>
            <person name="Murat C."/>
            <person name="Ohm R."/>
            <person name="Olson A."/>
            <person name="Spatafora J."/>
            <person name="Veneault-Fourrey C."/>
            <person name="Henrissat B."/>
            <person name="Grigoriev I."/>
            <person name="Martin F."/>
            <person name="Perotto S."/>
        </authorList>
    </citation>
    <scope>NUCLEOTIDE SEQUENCE [LARGE SCALE GENOMIC DNA]</scope>
    <source>
        <strain evidence="13 14">UAMH 7357</strain>
    </source>
</reference>
<keyword evidence="5" id="KW-0547">Nucleotide-binding</keyword>
<feature type="domain" description="ABC transmembrane type-1" evidence="12">
    <location>
        <begin position="865"/>
        <end position="1144"/>
    </location>
</feature>
<keyword evidence="7 10" id="KW-1133">Transmembrane helix</keyword>
<feature type="region of interest" description="Disordered" evidence="9">
    <location>
        <begin position="371"/>
        <end position="390"/>
    </location>
</feature>
<feature type="domain" description="ABC transporter" evidence="11">
    <location>
        <begin position="610"/>
        <end position="842"/>
    </location>
</feature>
<dbReference type="FunFam" id="1.20.1560.10:FF:000013">
    <property type="entry name" value="ABC transporter C family member 2"/>
    <property type="match status" value="1"/>
</dbReference>
<dbReference type="GO" id="GO:0016887">
    <property type="term" value="F:ATP hydrolysis activity"/>
    <property type="evidence" value="ECO:0007669"/>
    <property type="project" value="InterPro"/>
</dbReference>
<dbReference type="Pfam" id="PF00005">
    <property type="entry name" value="ABC_tran"/>
    <property type="match status" value="2"/>
</dbReference>
<dbReference type="STRING" id="1745343.A0A2J6PQM8"/>
<proteinExistence type="predicted"/>
<dbReference type="Proteomes" id="UP000235672">
    <property type="component" value="Unassembled WGS sequence"/>
</dbReference>
<dbReference type="PANTHER" id="PTHR24223:SF356">
    <property type="entry name" value="ATP-BINDING CASSETTE TRANSPORTER ABC4"/>
    <property type="match status" value="1"/>
</dbReference>
<evidence type="ECO:0000256" key="7">
    <source>
        <dbReference type="ARBA" id="ARBA00022989"/>
    </source>
</evidence>
<dbReference type="FunFam" id="3.40.50.300:FF:000838">
    <property type="entry name" value="ABC multidrug transporter (Eurofung)"/>
    <property type="match status" value="1"/>
</dbReference>
<dbReference type="InterPro" id="IPR050173">
    <property type="entry name" value="ABC_transporter_C-like"/>
</dbReference>
<feature type="transmembrane region" description="Helical" evidence="10">
    <location>
        <begin position="93"/>
        <end position="112"/>
    </location>
</feature>
<evidence type="ECO:0000256" key="4">
    <source>
        <dbReference type="ARBA" id="ARBA00022737"/>
    </source>
</evidence>
<feature type="domain" description="ABC transmembrane type-1" evidence="12">
    <location>
        <begin position="271"/>
        <end position="582"/>
    </location>
</feature>
<protein>
    <submittedName>
        <fullName evidence="13">P-loop containing nucleoside triphosphate hydrolase protein</fullName>
    </submittedName>
</protein>
<feature type="domain" description="ABC transporter" evidence="11">
    <location>
        <begin position="1183"/>
        <end position="1430"/>
    </location>
</feature>
<evidence type="ECO:0000256" key="10">
    <source>
        <dbReference type="SAM" id="Phobius"/>
    </source>
</evidence>
<dbReference type="EMBL" id="KZ613507">
    <property type="protein sequence ID" value="PMD16216.1"/>
    <property type="molecule type" value="Genomic_DNA"/>
</dbReference>
<feature type="transmembrane region" description="Helical" evidence="10">
    <location>
        <begin position="519"/>
        <end position="540"/>
    </location>
</feature>
<dbReference type="PROSITE" id="PS00211">
    <property type="entry name" value="ABC_TRANSPORTER_1"/>
    <property type="match status" value="1"/>
</dbReference>
<evidence type="ECO:0000256" key="8">
    <source>
        <dbReference type="ARBA" id="ARBA00023136"/>
    </source>
</evidence>
<gene>
    <name evidence="13" type="ORF">NA56DRAFT_753311</name>
</gene>
<evidence type="ECO:0000259" key="11">
    <source>
        <dbReference type="PROSITE" id="PS50893"/>
    </source>
</evidence>
<dbReference type="GO" id="GO:0005524">
    <property type="term" value="F:ATP binding"/>
    <property type="evidence" value="ECO:0007669"/>
    <property type="project" value="UniProtKB-KW"/>
</dbReference>